<dbReference type="Proteomes" id="UP000756921">
    <property type="component" value="Unassembled WGS sequence"/>
</dbReference>
<gene>
    <name evidence="2" type="ORF">PMIN01_08600</name>
</gene>
<evidence type="ECO:0000313" key="3">
    <source>
        <dbReference type="Proteomes" id="UP000756921"/>
    </source>
</evidence>
<dbReference type="EMBL" id="WJXW01000009">
    <property type="protein sequence ID" value="KAF9732918.1"/>
    <property type="molecule type" value="Genomic_DNA"/>
</dbReference>
<proteinExistence type="predicted"/>
<sequence length="175" mass="18518">SAATPLHSRHTAHCTHCTTATAIARCTLHTLHRNHPTSARPSSYGTSTTRHLPGTSTTRHLPAPQPMAAINSQPECTPERHASGAGCRTSSSGPVCLDATPQTHLPAAGLYTRSPNVRCRPRCPLSAALEYAAGPRNGQGSWPNTRPFEAFSNVERGTVRALSCSSVGDAWDTTT</sequence>
<evidence type="ECO:0000313" key="2">
    <source>
        <dbReference type="EMBL" id="KAF9732918.1"/>
    </source>
</evidence>
<comment type="caution">
    <text evidence="2">The sequence shown here is derived from an EMBL/GenBank/DDBJ whole genome shotgun (WGS) entry which is preliminary data.</text>
</comment>
<keyword evidence="3" id="KW-1185">Reference proteome</keyword>
<evidence type="ECO:0000256" key="1">
    <source>
        <dbReference type="SAM" id="MobiDB-lite"/>
    </source>
</evidence>
<feature type="compositionally biased region" description="Polar residues" evidence="1">
    <location>
        <begin position="36"/>
        <end position="59"/>
    </location>
</feature>
<protein>
    <submittedName>
        <fullName evidence="2">Uncharacterized protein</fullName>
    </submittedName>
</protein>
<organism evidence="2 3">
    <name type="scientific">Paraphaeosphaeria minitans</name>
    <dbReference type="NCBI Taxonomy" id="565426"/>
    <lineage>
        <taxon>Eukaryota</taxon>
        <taxon>Fungi</taxon>
        <taxon>Dikarya</taxon>
        <taxon>Ascomycota</taxon>
        <taxon>Pezizomycotina</taxon>
        <taxon>Dothideomycetes</taxon>
        <taxon>Pleosporomycetidae</taxon>
        <taxon>Pleosporales</taxon>
        <taxon>Massarineae</taxon>
        <taxon>Didymosphaeriaceae</taxon>
        <taxon>Paraphaeosphaeria</taxon>
    </lineage>
</organism>
<reference evidence="2" key="1">
    <citation type="journal article" date="2020" name="Mol. Plant Microbe Interact.">
        <title>Genome Sequence of the Biocontrol Agent Coniothyrium minitans strain Conio (IMI 134523).</title>
        <authorList>
            <person name="Patel D."/>
            <person name="Shittu T.A."/>
            <person name="Baroncelli R."/>
            <person name="Muthumeenakshi S."/>
            <person name="Osborne T.H."/>
            <person name="Janganan T.K."/>
            <person name="Sreenivasaprasad S."/>
        </authorList>
    </citation>
    <scope>NUCLEOTIDE SEQUENCE</scope>
    <source>
        <strain evidence="2">Conio</strain>
    </source>
</reference>
<feature type="region of interest" description="Disordered" evidence="1">
    <location>
        <begin position="34"/>
        <end position="87"/>
    </location>
</feature>
<dbReference type="AlphaFoldDB" id="A0A9P6GCT4"/>
<accession>A0A9P6GCT4</accession>
<name>A0A9P6GCT4_9PLEO</name>
<feature type="non-terminal residue" evidence="2">
    <location>
        <position position="1"/>
    </location>
</feature>